<dbReference type="OrthoDB" id="9801679at2"/>
<dbReference type="PRINTS" id="PR01607">
    <property type="entry name" value="APYRASEFAMLY"/>
</dbReference>
<evidence type="ECO:0000259" key="4">
    <source>
        <dbReference type="Pfam" id="PF00149"/>
    </source>
</evidence>
<evidence type="ECO:0000259" key="5">
    <source>
        <dbReference type="Pfam" id="PF02872"/>
    </source>
</evidence>
<evidence type="ECO:0000313" key="7">
    <source>
        <dbReference type="Proteomes" id="UP000176050"/>
    </source>
</evidence>
<dbReference type="GO" id="GO:0030288">
    <property type="term" value="C:outer membrane-bounded periplasmic space"/>
    <property type="evidence" value="ECO:0007669"/>
    <property type="project" value="TreeGrafter"/>
</dbReference>
<dbReference type="GO" id="GO:0046872">
    <property type="term" value="F:metal ion binding"/>
    <property type="evidence" value="ECO:0007669"/>
    <property type="project" value="InterPro"/>
</dbReference>
<organism evidence="6 7">
    <name type="scientific">Urechidicola croceus</name>
    <dbReference type="NCBI Taxonomy" id="1850246"/>
    <lineage>
        <taxon>Bacteria</taxon>
        <taxon>Pseudomonadati</taxon>
        <taxon>Bacteroidota</taxon>
        <taxon>Flavobacteriia</taxon>
        <taxon>Flavobacteriales</taxon>
        <taxon>Flavobacteriaceae</taxon>
        <taxon>Urechidicola</taxon>
    </lineage>
</organism>
<feature type="domain" description="Calcineurin-like phosphoesterase" evidence="4">
    <location>
        <begin position="27"/>
        <end position="246"/>
    </location>
</feature>
<dbReference type="PANTHER" id="PTHR11575:SF24">
    <property type="entry name" value="5'-NUCLEOTIDASE"/>
    <property type="match status" value="1"/>
</dbReference>
<dbReference type="Gene3D" id="3.60.21.10">
    <property type="match status" value="1"/>
</dbReference>
<dbReference type="PANTHER" id="PTHR11575">
    <property type="entry name" value="5'-NUCLEOTIDASE-RELATED"/>
    <property type="match status" value="1"/>
</dbReference>
<evidence type="ECO:0000256" key="1">
    <source>
        <dbReference type="ARBA" id="ARBA00006654"/>
    </source>
</evidence>
<keyword evidence="3" id="KW-0378">Hydrolase</keyword>
<sequence>MKYFSFLLLSLLLISCNKNDNKLEFIVLQINDVYEIDALEGGKTGGLARVEELHQQLLKENPNTLLVHAGDFLNPSLLGALKDENGDRYKGKQMVEVMNAMNFDLVALGNHEFDIGYSDLQKRFNESTFQWISTNAQLKKDSTSVIPFYVEKNGIKTNIPRTVTFDFNDKDGTKIKVGFISATINSNPQDFVDYGDLYQDAINAHTSLKNTTDVVLGLTHVSIAQDRLIANSLPEIPIIFGGHEHTNMMVPVNNSFIAKADANAKTAYVHRITFDKKSKKTIIKSELVEINEEIEKDIIVENIIKNWNILLDETLKVVLADPYEIIYHSNIPLDGRDTQIRSEQTNLGKIITASMSRVFNDEVDCAILNGGSIRIDDEIQGEITGVDIFRVLPFGGGINKVEMTGELLERTLQYGRLRAGTGAYLQRHNITYENKEWKIGGKPIIKNKIYKVVLTDYLLLGYDIPFLKSDVKGVVKIYKNEPQDTASDIRKVVIEYLKSMYLIEA</sequence>
<dbReference type="InterPro" id="IPR008334">
    <property type="entry name" value="5'-Nucleotdase_C"/>
</dbReference>
<accession>A0A1D8P4Z7</accession>
<keyword evidence="7" id="KW-1185">Reference proteome</keyword>
<dbReference type="AlphaFoldDB" id="A0A1D8P4Z7"/>
<dbReference type="RefSeq" id="WP_070235764.1">
    <property type="nucleotide sequence ID" value="NZ_CP017478.1"/>
</dbReference>
<dbReference type="Pfam" id="PF02872">
    <property type="entry name" value="5_nucleotid_C"/>
    <property type="match status" value="1"/>
</dbReference>
<dbReference type="EMBL" id="CP017478">
    <property type="protein sequence ID" value="AOW19648.1"/>
    <property type="molecule type" value="Genomic_DNA"/>
</dbReference>
<dbReference type="PROSITE" id="PS51257">
    <property type="entry name" value="PROKAR_LIPOPROTEIN"/>
    <property type="match status" value="1"/>
</dbReference>
<dbReference type="InterPro" id="IPR006146">
    <property type="entry name" value="5'-Nucleotdase_CS"/>
</dbReference>
<dbReference type="SUPFAM" id="SSF56300">
    <property type="entry name" value="Metallo-dependent phosphatases"/>
    <property type="match status" value="1"/>
</dbReference>
<keyword evidence="2" id="KW-0732">Signal</keyword>
<name>A0A1D8P4Z7_9FLAO</name>
<proteinExistence type="inferred from homology"/>
<dbReference type="SUPFAM" id="SSF55816">
    <property type="entry name" value="5'-nucleotidase (syn. UDP-sugar hydrolase), C-terminal domain"/>
    <property type="match status" value="1"/>
</dbReference>
<gene>
    <name evidence="6" type="ORF">LPB138_02670</name>
</gene>
<evidence type="ECO:0000256" key="2">
    <source>
        <dbReference type="ARBA" id="ARBA00022729"/>
    </source>
</evidence>
<dbReference type="Gene3D" id="3.90.780.10">
    <property type="entry name" value="5'-Nucleotidase, C-terminal domain"/>
    <property type="match status" value="1"/>
</dbReference>
<dbReference type="Pfam" id="PF00149">
    <property type="entry name" value="Metallophos"/>
    <property type="match status" value="1"/>
</dbReference>
<evidence type="ECO:0000256" key="3">
    <source>
        <dbReference type="RuleBase" id="RU362119"/>
    </source>
</evidence>
<protein>
    <submittedName>
        <fullName evidence="6">Bifunctional metallophosphatase/5'-nucleotidase</fullName>
    </submittedName>
</protein>
<dbReference type="STRING" id="1850246.LPB138_02670"/>
<dbReference type="GO" id="GO:0000166">
    <property type="term" value="F:nucleotide binding"/>
    <property type="evidence" value="ECO:0007669"/>
    <property type="project" value="UniProtKB-KW"/>
</dbReference>
<dbReference type="GO" id="GO:0008253">
    <property type="term" value="F:5'-nucleotidase activity"/>
    <property type="evidence" value="ECO:0007669"/>
    <property type="project" value="TreeGrafter"/>
</dbReference>
<dbReference type="InterPro" id="IPR036907">
    <property type="entry name" value="5'-Nucleotdase_C_sf"/>
</dbReference>
<comment type="similarity">
    <text evidence="1 3">Belongs to the 5'-nucleotidase family.</text>
</comment>
<dbReference type="GO" id="GO:0008768">
    <property type="term" value="F:UDP-sugar diphosphatase activity"/>
    <property type="evidence" value="ECO:0007669"/>
    <property type="project" value="TreeGrafter"/>
</dbReference>
<dbReference type="InterPro" id="IPR004843">
    <property type="entry name" value="Calcineurin-like_PHP"/>
</dbReference>
<dbReference type="PROSITE" id="PS00786">
    <property type="entry name" value="5_NUCLEOTIDASE_2"/>
    <property type="match status" value="1"/>
</dbReference>
<feature type="domain" description="5'-Nucleotidase C-terminal" evidence="5">
    <location>
        <begin position="335"/>
        <end position="463"/>
    </location>
</feature>
<dbReference type="GO" id="GO:0009166">
    <property type="term" value="P:nucleotide catabolic process"/>
    <property type="evidence" value="ECO:0007669"/>
    <property type="project" value="InterPro"/>
</dbReference>
<dbReference type="InterPro" id="IPR029052">
    <property type="entry name" value="Metallo-depent_PP-like"/>
</dbReference>
<keyword evidence="3" id="KW-0547">Nucleotide-binding</keyword>
<dbReference type="InterPro" id="IPR006179">
    <property type="entry name" value="5_nucleotidase/apyrase"/>
</dbReference>
<dbReference type="KEGG" id="lul:LPB138_02670"/>
<dbReference type="Proteomes" id="UP000176050">
    <property type="component" value="Chromosome"/>
</dbReference>
<reference evidence="6 7" key="1">
    <citation type="submission" date="2016-10" db="EMBL/GenBank/DDBJ databases">
        <title>Lutibacter sp. LPB0138, isolated from marine gastropod.</title>
        <authorList>
            <person name="Kim E."/>
            <person name="Yi H."/>
        </authorList>
    </citation>
    <scope>NUCLEOTIDE SEQUENCE [LARGE SCALE GENOMIC DNA]</scope>
    <source>
        <strain evidence="6 7">LPB0138</strain>
    </source>
</reference>
<evidence type="ECO:0000313" key="6">
    <source>
        <dbReference type="EMBL" id="AOW19648.1"/>
    </source>
</evidence>